<dbReference type="GO" id="GO:0006508">
    <property type="term" value="P:proteolysis"/>
    <property type="evidence" value="ECO:0007669"/>
    <property type="project" value="UniProtKB-KW"/>
</dbReference>
<dbReference type="PROSITE" id="PS51257">
    <property type="entry name" value="PROKAR_LIPOPROTEIN"/>
    <property type="match status" value="1"/>
</dbReference>
<dbReference type="InterPro" id="IPR038765">
    <property type="entry name" value="Papain-like_cys_pep_sf"/>
</dbReference>
<dbReference type="InterPro" id="IPR051202">
    <property type="entry name" value="Peptidase_C40"/>
</dbReference>
<name>A0A9E6ZMQ9_9FLAO</name>
<dbReference type="Gene3D" id="3.90.1720.10">
    <property type="entry name" value="endopeptidase domain like (from Nostoc punctiforme)"/>
    <property type="match status" value="1"/>
</dbReference>
<dbReference type="PANTHER" id="PTHR47053">
    <property type="entry name" value="MUREIN DD-ENDOPEPTIDASE MEPH-RELATED"/>
    <property type="match status" value="1"/>
</dbReference>
<organism evidence="7 8">
    <name type="scientific">Abyssalbus ytuae</name>
    <dbReference type="NCBI Taxonomy" id="2926907"/>
    <lineage>
        <taxon>Bacteria</taxon>
        <taxon>Pseudomonadati</taxon>
        <taxon>Bacteroidota</taxon>
        <taxon>Flavobacteriia</taxon>
        <taxon>Flavobacteriales</taxon>
        <taxon>Flavobacteriaceae</taxon>
        <taxon>Abyssalbus</taxon>
    </lineage>
</organism>
<dbReference type="KEGG" id="fbm:MQE35_05360"/>
<dbReference type="Proteomes" id="UP000831290">
    <property type="component" value="Chromosome"/>
</dbReference>
<comment type="similarity">
    <text evidence="1">Belongs to the peptidase C40 family.</text>
</comment>
<gene>
    <name evidence="7" type="ORF">MQE35_05360</name>
</gene>
<dbReference type="SUPFAM" id="SSF54001">
    <property type="entry name" value="Cysteine proteinases"/>
    <property type="match status" value="1"/>
</dbReference>
<dbReference type="GO" id="GO:0008234">
    <property type="term" value="F:cysteine-type peptidase activity"/>
    <property type="evidence" value="ECO:0007669"/>
    <property type="project" value="UniProtKB-KW"/>
</dbReference>
<evidence type="ECO:0000256" key="1">
    <source>
        <dbReference type="ARBA" id="ARBA00007074"/>
    </source>
</evidence>
<dbReference type="EMBL" id="CP094358">
    <property type="protein sequence ID" value="UOB18719.1"/>
    <property type="molecule type" value="Genomic_DNA"/>
</dbReference>
<keyword evidence="8" id="KW-1185">Reference proteome</keyword>
<dbReference type="PROSITE" id="PS51935">
    <property type="entry name" value="NLPC_P60"/>
    <property type="match status" value="1"/>
</dbReference>
<evidence type="ECO:0000256" key="4">
    <source>
        <dbReference type="ARBA" id="ARBA00022807"/>
    </source>
</evidence>
<keyword evidence="2" id="KW-0645">Protease</keyword>
<dbReference type="Pfam" id="PF00877">
    <property type="entry name" value="NLPC_P60"/>
    <property type="match status" value="1"/>
</dbReference>
<evidence type="ECO:0000313" key="7">
    <source>
        <dbReference type="EMBL" id="UOB18719.1"/>
    </source>
</evidence>
<accession>A0A9E6ZMQ9</accession>
<keyword evidence="4" id="KW-0788">Thiol protease</keyword>
<reference evidence="7" key="1">
    <citation type="submission" date="2022-03" db="EMBL/GenBank/DDBJ databases">
        <title>Description of Abyssus ytuae gen. nov., sp. nov., a novel member of the family Flavobacteriaceae isolated from the sediment of Mariana Trench.</title>
        <authorList>
            <person name="Zhang J."/>
            <person name="Xu X."/>
        </authorList>
    </citation>
    <scope>NUCLEOTIDE SEQUENCE</scope>
    <source>
        <strain evidence="7">MT3330</strain>
    </source>
</reference>
<evidence type="ECO:0000256" key="3">
    <source>
        <dbReference type="ARBA" id="ARBA00022801"/>
    </source>
</evidence>
<evidence type="ECO:0000259" key="6">
    <source>
        <dbReference type="PROSITE" id="PS51935"/>
    </source>
</evidence>
<dbReference type="InterPro" id="IPR000064">
    <property type="entry name" value="NLP_P60_dom"/>
</dbReference>
<keyword evidence="3" id="KW-0378">Hydrolase</keyword>
<evidence type="ECO:0000256" key="5">
    <source>
        <dbReference type="SAM" id="SignalP"/>
    </source>
</evidence>
<evidence type="ECO:0000256" key="2">
    <source>
        <dbReference type="ARBA" id="ARBA00022670"/>
    </source>
</evidence>
<keyword evidence="5" id="KW-0732">Signal</keyword>
<dbReference type="RefSeq" id="WP_255845336.1">
    <property type="nucleotide sequence ID" value="NZ_CP094358.1"/>
</dbReference>
<feature type="chain" id="PRO_5038572244" evidence="5">
    <location>
        <begin position="19"/>
        <end position="174"/>
    </location>
</feature>
<evidence type="ECO:0000313" key="8">
    <source>
        <dbReference type="Proteomes" id="UP000831290"/>
    </source>
</evidence>
<proteinExistence type="inferred from homology"/>
<dbReference type="PANTHER" id="PTHR47053:SF1">
    <property type="entry name" value="MUREIN DD-ENDOPEPTIDASE MEPH-RELATED"/>
    <property type="match status" value="1"/>
</dbReference>
<dbReference type="AlphaFoldDB" id="A0A9E6ZMQ9"/>
<sequence>MKSKLFYLFLILSLSACKSSKTVRVPAGTQKASIVKNTSTHKKAKHNKNTSKIIQTALSYNGTKYRYGGTTKKGMDCSGLIYTSFTTHNVSLPRTSSMMSTQGKKIQIREAREGDLLFFRTNKKKKGINHVGLIVATNGDDIKFIHATTSRGVIVSSIKEGYWNYAFVEARRVL</sequence>
<protein>
    <submittedName>
        <fullName evidence="7">C40 family peptidase</fullName>
    </submittedName>
</protein>
<feature type="domain" description="NlpC/P60" evidence="6">
    <location>
        <begin position="47"/>
        <end position="174"/>
    </location>
</feature>
<feature type="signal peptide" evidence="5">
    <location>
        <begin position="1"/>
        <end position="18"/>
    </location>
</feature>